<dbReference type="AlphaFoldDB" id="A0A0C7N1D1"/>
<dbReference type="PANTHER" id="PTHR32097">
    <property type="entry name" value="CAMP-BINDING PROTEIN 1-RELATED"/>
    <property type="match status" value="1"/>
</dbReference>
<dbReference type="Gene3D" id="2.60.60.30">
    <property type="entry name" value="sav2460 like domains"/>
    <property type="match status" value="1"/>
</dbReference>
<organism evidence="1 2">
    <name type="scientific">Lachancea lanzarotensis</name>
    <dbReference type="NCBI Taxonomy" id="1245769"/>
    <lineage>
        <taxon>Eukaryota</taxon>
        <taxon>Fungi</taxon>
        <taxon>Dikarya</taxon>
        <taxon>Ascomycota</taxon>
        <taxon>Saccharomycotina</taxon>
        <taxon>Saccharomycetes</taxon>
        <taxon>Saccharomycetales</taxon>
        <taxon>Saccharomycetaceae</taxon>
        <taxon>Lachancea</taxon>
    </lineage>
</organism>
<dbReference type="OrthoDB" id="4034597at2759"/>
<dbReference type="HOGENOM" id="CLU_016726_0_0_1"/>
<protein>
    <submittedName>
        <fullName evidence="1">LALA0S09e05842g1_1</fullName>
    </submittedName>
</protein>
<accession>A0A0C7N1D1</accession>
<name>A0A0C7N1D1_9SACH</name>
<reference evidence="1 2" key="1">
    <citation type="submission" date="2014-12" db="EMBL/GenBank/DDBJ databases">
        <authorList>
            <person name="Neuveglise Cecile"/>
        </authorList>
    </citation>
    <scope>NUCLEOTIDE SEQUENCE [LARGE SCALE GENOMIC DNA]</scope>
    <source>
        <strain evidence="1 2">CBS 12615</strain>
    </source>
</reference>
<dbReference type="CDD" id="cd06974">
    <property type="entry name" value="TerD_like"/>
    <property type="match status" value="1"/>
</dbReference>
<dbReference type="Proteomes" id="UP000054304">
    <property type="component" value="Unassembled WGS sequence"/>
</dbReference>
<evidence type="ECO:0000313" key="2">
    <source>
        <dbReference type="Proteomes" id="UP000054304"/>
    </source>
</evidence>
<evidence type="ECO:0000313" key="1">
    <source>
        <dbReference type="EMBL" id="CEP63937.1"/>
    </source>
</evidence>
<gene>
    <name evidence="1" type="ORF">LALA0_S09e05842g</name>
</gene>
<sequence length="752" mass="85908">MNKAISKKLLSYRKALPKVDERLDESSSQQCNDDMVFTFAAEMADLGYSFSDSALKYLKSLSISSLQLFRSTTREVLEEALGADKKYVPLFRQFPESIPDRTVLVEAVHERLDDYGYLLYYVVYGHWSSDEYNGSFFGRPFSDAEIQDPIERPNLVNQRKMVALDIVGEEVILELFQNLISTPTSTTASDKGFIKEVINRNDSWSLALPEIIPNKENLMVVITYAVEHAGSFNDKLQKMFSTFMKTATDVLRLAAALSGSDVSLTEHTRFKLSISQRKFLMSMLDKLDRTLALEDMLRFRGLWLVLAKYLHVNAYDKRYPNATKIIHTIRSNPKSIETFNRTIENSLLAIGTAQDSRNMKAELNKILNTLKSRPGDFARRLDHLLRLSSSSEQEILLEEFFKVTSNIATPLLLNLSTHFRYRRDKSPIRVYLPKGSSTNVLIENEDKRVTLPDEICLRLENGIDDTLINRFKKLDCLGNVYIDPELEDFIVPMDMRNVSESLRTLARGSKIKFDKEAKVIRLFLYWENISEWTPQYRSRVDVDLSCLQLGDNFENQGEIGYYNLKNSGITHSGDITDAPNGAAEFIDIDLEALRLQHPDTRYLGMTVNSYTGQPFDTFVAKAGFMLRDGVSGNFFEPKTVEQKFDVISTAKFIVPMVLDIKLNVIIWLDVGIRQRQLHSVNLNAKSSEVGSLVEYAVNIYREKCNLLKLFKLHAEARAASFSDRLVSDKSYDTIFDTEFASKIDEIMGKFLL</sequence>
<dbReference type="InterPro" id="IPR003325">
    <property type="entry name" value="TerD"/>
</dbReference>
<keyword evidence="2" id="KW-1185">Reference proteome</keyword>
<dbReference type="GeneID" id="34687459"/>
<dbReference type="RefSeq" id="XP_022630149.1">
    <property type="nucleotide sequence ID" value="XM_022770850.1"/>
</dbReference>
<proteinExistence type="predicted"/>
<dbReference type="PANTHER" id="PTHR32097:SF18">
    <property type="entry name" value="RING-TYPE DOMAIN-CONTAINING PROTEIN"/>
    <property type="match status" value="1"/>
</dbReference>
<dbReference type="InterPro" id="IPR051324">
    <property type="entry name" value="Stress/Tellurium_Resist"/>
</dbReference>
<dbReference type="EMBL" id="LN736368">
    <property type="protein sequence ID" value="CEP63937.1"/>
    <property type="molecule type" value="Genomic_DNA"/>
</dbReference>